<evidence type="ECO:0000313" key="1">
    <source>
        <dbReference type="EMBL" id="GAA4789718.1"/>
    </source>
</evidence>
<keyword evidence="2" id="KW-1185">Reference proteome</keyword>
<dbReference type="InterPro" id="IPR036563">
    <property type="entry name" value="MoaE_sf"/>
</dbReference>
<sequence>MTTKDANPYADSPLEPHGSTVVHTAITEEPLEPLLAAAKRQTMTQQMGALVIFDGIVRNHDHGQAVAALSYSAHPQAQDFMERTVQGVADQLAGVRLWAVHRVGPIAIGESALTVVAAAAHRGLAFTACEMVADRIKANVPIWKEQELTDGAVEWVGIDTPPAAR</sequence>
<organism evidence="1 2">
    <name type="scientific">Rothia endophytica</name>
    <dbReference type="NCBI Taxonomy" id="1324766"/>
    <lineage>
        <taxon>Bacteria</taxon>
        <taxon>Bacillati</taxon>
        <taxon>Actinomycetota</taxon>
        <taxon>Actinomycetes</taxon>
        <taxon>Micrococcales</taxon>
        <taxon>Micrococcaceae</taxon>
        <taxon>Rothia</taxon>
    </lineage>
</organism>
<dbReference type="CDD" id="cd00756">
    <property type="entry name" value="MoaE"/>
    <property type="match status" value="1"/>
</dbReference>
<dbReference type="Gene3D" id="3.90.1170.40">
    <property type="entry name" value="Molybdopterin biosynthesis MoaE subunit"/>
    <property type="match status" value="1"/>
</dbReference>
<dbReference type="InterPro" id="IPR003448">
    <property type="entry name" value="Mopterin_biosynth_MoaE"/>
</dbReference>
<dbReference type="PANTHER" id="PTHR23404">
    <property type="entry name" value="MOLYBDOPTERIN SYNTHASE RELATED"/>
    <property type="match status" value="1"/>
</dbReference>
<dbReference type="Pfam" id="PF02391">
    <property type="entry name" value="MoaE"/>
    <property type="match status" value="1"/>
</dbReference>
<dbReference type="EMBL" id="BAABKP010000001">
    <property type="protein sequence ID" value="GAA4789718.1"/>
    <property type="molecule type" value="Genomic_DNA"/>
</dbReference>
<dbReference type="Proteomes" id="UP001500187">
    <property type="component" value="Unassembled WGS sequence"/>
</dbReference>
<evidence type="ECO:0000313" key="2">
    <source>
        <dbReference type="Proteomes" id="UP001500187"/>
    </source>
</evidence>
<reference evidence="2" key="1">
    <citation type="journal article" date="2019" name="Int. J. Syst. Evol. Microbiol.">
        <title>The Global Catalogue of Microorganisms (GCM) 10K type strain sequencing project: providing services to taxonomists for standard genome sequencing and annotation.</title>
        <authorList>
            <consortium name="The Broad Institute Genomics Platform"/>
            <consortium name="The Broad Institute Genome Sequencing Center for Infectious Disease"/>
            <person name="Wu L."/>
            <person name="Ma J."/>
        </authorList>
    </citation>
    <scope>NUCLEOTIDE SEQUENCE [LARGE SCALE GENOMIC DNA]</scope>
    <source>
        <strain evidence="2">JCM 18541</strain>
    </source>
</reference>
<dbReference type="SUPFAM" id="SSF54690">
    <property type="entry name" value="Molybdopterin synthase subunit MoaE"/>
    <property type="match status" value="1"/>
</dbReference>
<protein>
    <submittedName>
        <fullName evidence="1">Molybdenum cofactor biosynthesis protein MoaE</fullName>
    </submittedName>
</protein>
<gene>
    <name evidence="1" type="ORF">GCM10023352_04580</name>
</gene>
<proteinExistence type="predicted"/>
<comment type="caution">
    <text evidence="1">The sequence shown here is derived from an EMBL/GenBank/DDBJ whole genome shotgun (WGS) entry which is preliminary data.</text>
</comment>
<accession>A0ABP9B472</accession>
<name>A0ABP9B472_9MICC</name>
<dbReference type="RefSeq" id="WP_251379255.1">
    <property type="nucleotide sequence ID" value="NZ_BAABKP010000001.1"/>
</dbReference>